<accession>A0AAN6NQS5</accession>
<evidence type="ECO:0000256" key="1">
    <source>
        <dbReference type="SAM" id="MobiDB-lite"/>
    </source>
</evidence>
<feature type="region of interest" description="Disordered" evidence="1">
    <location>
        <begin position="28"/>
        <end position="115"/>
    </location>
</feature>
<proteinExistence type="predicted"/>
<dbReference type="Proteomes" id="UP001303222">
    <property type="component" value="Unassembled WGS sequence"/>
</dbReference>
<protein>
    <submittedName>
        <fullName evidence="2">Uncharacterized protein</fullName>
    </submittedName>
</protein>
<evidence type="ECO:0000313" key="3">
    <source>
        <dbReference type="Proteomes" id="UP001303222"/>
    </source>
</evidence>
<reference evidence="2" key="1">
    <citation type="journal article" date="2023" name="Mol. Phylogenet. Evol.">
        <title>Genome-scale phylogeny and comparative genomics of the fungal order Sordariales.</title>
        <authorList>
            <person name="Hensen N."/>
            <person name="Bonometti L."/>
            <person name="Westerberg I."/>
            <person name="Brannstrom I.O."/>
            <person name="Guillou S."/>
            <person name="Cros-Aarteil S."/>
            <person name="Calhoun S."/>
            <person name="Haridas S."/>
            <person name="Kuo A."/>
            <person name="Mondo S."/>
            <person name="Pangilinan J."/>
            <person name="Riley R."/>
            <person name="LaButti K."/>
            <person name="Andreopoulos B."/>
            <person name="Lipzen A."/>
            <person name="Chen C."/>
            <person name="Yan M."/>
            <person name="Daum C."/>
            <person name="Ng V."/>
            <person name="Clum A."/>
            <person name="Steindorff A."/>
            <person name="Ohm R.A."/>
            <person name="Martin F."/>
            <person name="Silar P."/>
            <person name="Natvig D.O."/>
            <person name="Lalanne C."/>
            <person name="Gautier V."/>
            <person name="Ament-Velasquez S.L."/>
            <person name="Kruys A."/>
            <person name="Hutchinson M.I."/>
            <person name="Powell A.J."/>
            <person name="Barry K."/>
            <person name="Miller A.N."/>
            <person name="Grigoriev I.V."/>
            <person name="Debuchy R."/>
            <person name="Gladieux P."/>
            <person name="Hiltunen Thoren M."/>
            <person name="Johannesson H."/>
        </authorList>
    </citation>
    <scope>NUCLEOTIDE SEQUENCE</scope>
    <source>
        <strain evidence="2">CBS 626.80</strain>
    </source>
</reference>
<dbReference type="EMBL" id="MU859283">
    <property type="protein sequence ID" value="KAK3948132.1"/>
    <property type="molecule type" value="Genomic_DNA"/>
</dbReference>
<feature type="compositionally biased region" description="Low complexity" evidence="1">
    <location>
        <begin position="31"/>
        <end position="41"/>
    </location>
</feature>
<evidence type="ECO:0000313" key="2">
    <source>
        <dbReference type="EMBL" id="KAK3948132.1"/>
    </source>
</evidence>
<feature type="region of interest" description="Disordered" evidence="1">
    <location>
        <begin position="220"/>
        <end position="242"/>
    </location>
</feature>
<comment type="caution">
    <text evidence="2">The sequence shown here is derived from an EMBL/GenBank/DDBJ whole genome shotgun (WGS) entry which is preliminary data.</text>
</comment>
<name>A0AAN6NQS5_9PEZI</name>
<keyword evidence="3" id="KW-1185">Reference proteome</keyword>
<reference evidence="2" key="2">
    <citation type="submission" date="2023-06" db="EMBL/GenBank/DDBJ databases">
        <authorList>
            <consortium name="Lawrence Berkeley National Laboratory"/>
            <person name="Mondo S.J."/>
            <person name="Hensen N."/>
            <person name="Bonometti L."/>
            <person name="Westerberg I."/>
            <person name="Brannstrom I.O."/>
            <person name="Guillou S."/>
            <person name="Cros-Aarteil S."/>
            <person name="Calhoun S."/>
            <person name="Haridas S."/>
            <person name="Kuo A."/>
            <person name="Pangilinan J."/>
            <person name="Riley R."/>
            <person name="Labutti K."/>
            <person name="Andreopoulos B."/>
            <person name="Lipzen A."/>
            <person name="Chen C."/>
            <person name="Yanf M."/>
            <person name="Daum C."/>
            <person name="Ng V."/>
            <person name="Clum A."/>
            <person name="Steindorff A."/>
            <person name="Ohm R."/>
            <person name="Martin F."/>
            <person name="Silar P."/>
            <person name="Natvig D."/>
            <person name="Lalanne C."/>
            <person name="Gautier V."/>
            <person name="Ament-Velasquez S.L."/>
            <person name="Kruys A."/>
            <person name="Hutchinson M.I."/>
            <person name="Powell A.J."/>
            <person name="Barry K."/>
            <person name="Miller A.N."/>
            <person name="Grigoriev I.V."/>
            <person name="Debuchy R."/>
            <person name="Gladieux P."/>
            <person name="Thoren M.H."/>
            <person name="Johannesson H."/>
        </authorList>
    </citation>
    <scope>NUCLEOTIDE SEQUENCE</scope>
    <source>
        <strain evidence="2">CBS 626.80</strain>
    </source>
</reference>
<gene>
    <name evidence="2" type="ORF">QBC32DRAFT_352371</name>
</gene>
<organism evidence="2 3">
    <name type="scientific">Pseudoneurospora amorphoporcata</name>
    <dbReference type="NCBI Taxonomy" id="241081"/>
    <lineage>
        <taxon>Eukaryota</taxon>
        <taxon>Fungi</taxon>
        <taxon>Dikarya</taxon>
        <taxon>Ascomycota</taxon>
        <taxon>Pezizomycotina</taxon>
        <taxon>Sordariomycetes</taxon>
        <taxon>Sordariomycetidae</taxon>
        <taxon>Sordariales</taxon>
        <taxon>Sordariaceae</taxon>
        <taxon>Pseudoneurospora</taxon>
    </lineage>
</organism>
<dbReference type="AlphaFoldDB" id="A0AAN6NQS5"/>
<sequence length="273" mass="28658">MCIRVLTIFKCACPHRNTLVCPHHIHVREPSTTSSSSTEAASSDRDRSLSSSSSSSCASRPNTSSSSSCSDSPESNTTTTNDTDSDFQKGFQPRLPSALQGHKSWTPLPGKENQRWEHCPGYLAKSRALALATAGANGKAGGGGGEGMIGKEMQCAEYKATEPKFRRRWEVKSGLCGECRGVHGMDGPGPGVGPGVGVGDVKVEGEKEKEKVRVNGVMGKGSEAERGRARSRAATDPTLGAVPVPVDAGGDVVKGVSGKVVGRRVVRKRIPTL</sequence>
<feature type="compositionally biased region" description="Low complexity" evidence="1">
    <location>
        <begin position="49"/>
        <end position="82"/>
    </location>
</feature>